<dbReference type="InterPro" id="IPR050580">
    <property type="entry name" value="2H_phosphoesterase_YjcG-like"/>
</dbReference>
<evidence type="ECO:0000313" key="2">
    <source>
        <dbReference type="Proteomes" id="UP000075606"/>
    </source>
</evidence>
<dbReference type="Pfam" id="PF13563">
    <property type="entry name" value="2_5_RNA_ligase2"/>
    <property type="match status" value="1"/>
</dbReference>
<sequence>MKKGDQKYFLAIIPPEPLAGEITSIKKEFVEKYNSKASLRSPAHITLHMPFQWKERKEERLLNVLAQTSNFSPFNVELDGFGAFSPRTIFIQPKPCEELEAMNMELLEATKKQLNLFHAVHIGGFHPHITVAFRDLRKPMFLEAWKEFEQRAFKASFQVNSFWLLKHNGKSWDAYREFNFCNSQ</sequence>
<keyword evidence="2" id="KW-1185">Reference proteome</keyword>
<dbReference type="OrthoDB" id="1951600at2"/>
<organism evidence="1 2">
    <name type="scientific">Roseivirga spongicola</name>
    <dbReference type="NCBI Taxonomy" id="333140"/>
    <lineage>
        <taxon>Bacteria</taxon>
        <taxon>Pseudomonadati</taxon>
        <taxon>Bacteroidota</taxon>
        <taxon>Cytophagia</taxon>
        <taxon>Cytophagales</taxon>
        <taxon>Roseivirgaceae</taxon>
        <taxon>Roseivirga</taxon>
    </lineage>
</organism>
<evidence type="ECO:0008006" key="3">
    <source>
        <dbReference type="Google" id="ProtNLM"/>
    </source>
</evidence>
<dbReference type="STRING" id="333140.AWW68_03890"/>
<dbReference type="PANTHER" id="PTHR40037">
    <property type="entry name" value="PHOSPHOESTERASE YJCG-RELATED"/>
    <property type="match status" value="1"/>
</dbReference>
<protein>
    <recommendedName>
        <fullName evidence="3">2'-5' RNA ligase</fullName>
    </recommendedName>
</protein>
<comment type="caution">
    <text evidence="1">The sequence shown here is derived from an EMBL/GenBank/DDBJ whole genome shotgun (WGS) entry which is preliminary data.</text>
</comment>
<dbReference type="InterPro" id="IPR009097">
    <property type="entry name" value="Cyclic_Pdiesterase"/>
</dbReference>
<dbReference type="RefSeq" id="WP_068216784.1">
    <property type="nucleotide sequence ID" value="NZ_LRPC01000001.1"/>
</dbReference>
<dbReference type="Gene3D" id="3.90.1140.10">
    <property type="entry name" value="Cyclic phosphodiesterase"/>
    <property type="match status" value="1"/>
</dbReference>
<dbReference type="Proteomes" id="UP000075606">
    <property type="component" value="Unassembled WGS sequence"/>
</dbReference>
<dbReference type="EMBL" id="LRPC01000001">
    <property type="protein sequence ID" value="KYG77918.1"/>
    <property type="molecule type" value="Genomic_DNA"/>
</dbReference>
<gene>
    <name evidence="1" type="ORF">AWW68_03890</name>
</gene>
<evidence type="ECO:0000313" key="1">
    <source>
        <dbReference type="EMBL" id="KYG77918.1"/>
    </source>
</evidence>
<dbReference type="SUPFAM" id="SSF55144">
    <property type="entry name" value="LigT-like"/>
    <property type="match status" value="1"/>
</dbReference>
<reference evidence="1 2" key="1">
    <citation type="submission" date="2016-01" db="EMBL/GenBank/DDBJ databases">
        <title>Genome sequencing of Roseivirga spongicola UST030701-084.</title>
        <authorList>
            <person name="Selvaratnam C."/>
            <person name="Thevarajoo S."/>
            <person name="Goh K.M."/>
            <person name="Ee R."/>
            <person name="Chan K.-G."/>
            <person name="Chong C.S."/>
        </authorList>
    </citation>
    <scope>NUCLEOTIDE SEQUENCE [LARGE SCALE GENOMIC DNA]</scope>
    <source>
        <strain evidence="1 2">UST030701-084</strain>
    </source>
</reference>
<proteinExistence type="predicted"/>
<dbReference type="PANTHER" id="PTHR40037:SF1">
    <property type="entry name" value="PHOSPHOESTERASE SAOUHSC_00951-RELATED"/>
    <property type="match status" value="1"/>
</dbReference>
<accession>A0A150XGT5</accession>
<dbReference type="AlphaFoldDB" id="A0A150XGT5"/>
<name>A0A150XGT5_9BACT</name>